<feature type="domain" description="PAS" evidence="1">
    <location>
        <begin position="3"/>
        <end position="47"/>
    </location>
</feature>
<dbReference type="SUPFAM" id="SSF55073">
    <property type="entry name" value="Nucleotide cyclase"/>
    <property type="match status" value="1"/>
</dbReference>
<dbReference type="InterPro" id="IPR000160">
    <property type="entry name" value="GGDEF_dom"/>
</dbReference>
<dbReference type="InterPro" id="IPR013656">
    <property type="entry name" value="PAS_4"/>
</dbReference>
<dbReference type="NCBIfam" id="TIGR00254">
    <property type="entry name" value="GGDEF"/>
    <property type="match status" value="1"/>
</dbReference>
<dbReference type="InterPro" id="IPR035965">
    <property type="entry name" value="PAS-like_dom_sf"/>
</dbReference>
<sequence>MIQDKDFRQLAELAPFGTYMVTPDRTIVYWNRAAEQITGYTAEEMIGLRCPETKLDHMDEKGRPLCRTYCPLLASMDQKKPLSKKLVFTHKDGTMGVIQAHFVPLADEKGQIRLVAEQFEEVSLLDRGSLIIQNLYSLAYHDTLTGLPNRKFLDPLLKMRFSEYHRLHQLFAVLFADIDHFHDFNGKYGHPAGDRMLKAFADAATHSIRSTDTLGRWGGEEFIGIYPIKNRSDIIPIANRFQHMVEQAFIHHESHPLHITMSVGITAVQEGDTPDSIIQRADKYMYEAKNRGRNTIVHDRVE</sequence>
<dbReference type="PANTHER" id="PTHR46663:SF4">
    <property type="entry name" value="DIGUANYLATE CYCLASE DGCT-RELATED"/>
    <property type="match status" value="1"/>
</dbReference>
<dbReference type="PANTHER" id="PTHR46663">
    <property type="entry name" value="DIGUANYLATE CYCLASE DGCT-RELATED"/>
    <property type="match status" value="1"/>
</dbReference>
<reference evidence="3 4" key="1">
    <citation type="submission" date="2019-08" db="EMBL/GenBank/DDBJ databases">
        <title>In-depth cultivation of the pig gut microbiome towards novel bacterial diversity and tailored functional studies.</title>
        <authorList>
            <person name="Wylensek D."/>
            <person name="Hitch T.C.A."/>
            <person name="Clavel T."/>
        </authorList>
    </citation>
    <scope>NUCLEOTIDE SEQUENCE [LARGE SCALE GENOMIC DNA]</scope>
    <source>
        <strain evidence="3 4">WCA-389-WT-5B</strain>
    </source>
</reference>
<dbReference type="CDD" id="cd01949">
    <property type="entry name" value="GGDEF"/>
    <property type="match status" value="1"/>
</dbReference>
<dbReference type="Pfam" id="PF08448">
    <property type="entry name" value="PAS_4"/>
    <property type="match status" value="1"/>
</dbReference>
<evidence type="ECO:0000313" key="3">
    <source>
        <dbReference type="EMBL" id="MSS83160.1"/>
    </source>
</evidence>
<dbReference type="Pfam" id="PF00990">
    <property type="entry name" value="GGDEF"/>
    <property type="match status" value="1"/>
</dbReference>
<dbReference type="InterPro" id="IPR052163">
    <property type="entry name" value="DGC-Regulatory_Protein"/>
</dbReference>
<dbReference type="Gene3D" id="3.30.450.20">
    <property type="entry name" value="PAS domain"/>
    <property type="match status" value="1"/>
</dbReference>
<dbReference type="SMART" id="SM00091">
    <property type="entry name" value="PAS"/>
    <property type="match status" value="1"/>
</dbReference>
<accession>A0A6N7VQB1</accession>
<dbReference type="Proteomes" id="UP000441455">
    <property type="component" value="Unassembled WGS sequence"/>
</dbReference>
<dbReference type="EMBL" id="VULN01000027">
    <property type="protein sequence ID" value="MSS83160.1"/>
    <property type="molecule type" value="Genomic_DNA"/>
</dbReference>
<protein>
    <submittedName>
        <fullName evidence="3">Sensor domain-containing diguanylate cyclase</fullName>
    </submittedName>
</protein>
<dbReference type="OrthoDB" id="1625460at2"/>
<evidence type="ECO:0000313" key="4">
    <source>
        <dbReference type="Proteomes" id="UP000441455"/>
    </source>
</evidence>
<dbReference type="AlphaFoldDB" id="A0A6N7VQB1"/>
<dbReference type="RefSeq" id="WP_154488791.1">
    <property type="nucleotide sequence ID" value="NZ_VULN01000027.1"/>
</dbReference>
<dbReference type="SUPFAM" id="SSF55785">
    <property type="entry name" value="PYP-like sensor domain (PAS domain)"/>
    <property type="match status" value="1"/>
</dbReference>
<dbReference type="PROSITE" id="PS50112">
    <property type="entry name" value="PAS"/>
    <property type="match status" value="1"/>
</dbReference>
<dbReference type="InterPro" id="IPR000014">
    <property type="entry name" value="PAS"/>
</dbReference>
<dbReference type="InterPro" id="IPR043128">
    <property type="entry name" value="Rev_trsase/Diguanyl_cyclase"/>
</dbReference>
<organism evidence="3 4">
    <name type="scientific">Acidaminococcus fermentans</name>
    <dbReference type="NCBI Taxonomy" id="905"/>
    <lineage>
        <taxon>Bacteria</taxon>
        <taxon>Bacillati</taxon>
        <taxon>Bacillota</taxon>
        <taxon>Negativicutes</taxon>
        <taxon>Acidaminococcales</taxon>
        <taxon>Acidaminococcaceae</taxon>
        <taxon>Acidaminococcus</taxon>
    </lineage>
</organism>
<comment type="caution">
    <text evidence="3">The sequence shown here is derived from an EMBL/GenBank/DDBJ whole genome shotgun (WGS) entry which is preliminary data.</text>
</comment>
<proteinExistence type="predicted"/>
<dbReference type="SMART" id="SM00267">
    <property type="entry name" value="GGDEF"/>
    <property type="match status" value="1"/>
</dbReference>
<dbReference type="CDD" id="cd00130">
    <property type="entry name" value="PAS"/>
    <property type="match status" value="1"/>
</dbReference>
<dbReference type="Gene3D" id="3.30.70.270">
    <property type="match status" value="1"/>
</dbReference>
<gene>
    <name evidence="3" type="ORF">FX155_11250</name>
</gene>
<name>A0A6N7VQB1_ACIFE</name>
<evidence type="ECO:0000259" key="2">
    <source>
        <dbReference type="PROSITE" id="PS50887"/>
    </source>
</evidence>
<dbReference type="InterPro" id="IPR029787">
    <property type="entry name" value="Nucleotide_cyclase"/>
</dbReference>
<dbReference type="NCBIfam" id="TIGR00229">
    <property type="entry name" value="sensory_box"/>
    <property type="match status" value="1"/>
</dbReference>
<feature type="domain" description="GGDEF" evidence="2">
    <location>
        <begin position="169"/>
        <end position="301"/>
    </location>
</feature>
<dbReference type="FunFam" id="3.30.70.270:FF:000001">
    <property type="entry name" value="Diguanylate cyclase domain protein"/>
    <property type="match status" value="1"/>
</dbReference>
<dbReference type="PROSITE" id="PS50887">
    <property type="entry name" value="GGDEF"/>
    <property type="match status" value="1"/>
</dbReference>
<evidence type="ECO:0000259" key="1">
    <source>
        <dbReference type="PROSITE" id="PS50112"/>
    </source>
</evidence>